<sequence>MNKKIMIGVMLAALICMTMPAMAEPTPFVITGHVYGFCGNPCNGSYLRVTNLNTSEGGCPELIRIEILPAHVVQ</sequence>
<evidence type="ECO:0000313" key="2">
    <source>
        <dbReference type="Proteomes" id="UP000634805"/>
    </source>
</evidence>
<name>A0A811TD89_9EURY</name>
<accession>A0A811TD89</accession>
<dbReference type="Proteomes" id="UP000634805">
    <property type="component" value="Unassembled WGS sequence"/>
</dbReference>
<dbReference type="AlphaFoldDB" id="A0A811TD89"/>
<evidence type="ECO:0000313" key="1">
    <source>
        <dbReference type="EMBL" id="CAD6493708.1"/>
    </source>
</evidence>
<gene>
    <name evidence="1" type="ORF">EMLJLAPB_00600</name>
</gene>
<protein>
    <submittedName>
        <fullName evidence="1">Uncharacterized protein</fullName>
    </submittedName>
</protein>
<dbReference type="EMBL" id="CAJHIS010000014">
    <property type="protein sequence ID" value="CAD6493708.1"/>
    <property type="molecule type" value="Genomic_DNA"/>
</dbReference>
<proteinExistence type="predicted"/>
<comment type="caution">
    <text evidence="1">The sequence shown here is derived from an EMBL/GenBank/DDBJ whole genome shotgun (WGS) entry which is preliminary data.</text>
</comment>
<reference evidence="1" key="1">
    <citation type="submission" date="2020-10" db="EMBL/GenBank/DDBJ databases">
        <authorList>
            <person name="Hahn C.J."/>
            <person name="Laso-Perez R."/>
            <person name="Vulcano F."/>
            <person name="Vaziourakis K.-M."/>
            <person name="Stokke R."/>
            <person name="Steen I.H."/>
            <person name="Teske A."/>
            <person name="Boetius A."/>
            <person name="Liebeke M."/>
            <person name="Amann R."/>
            <person name="Knittel K."/>
        </authorList>
    </citation>
    <scope>NUCLEOTIDE SEQUENCE</scope>
    <source>
        <strain evidence="1">Gfbio:e3339647-f889-4370-9287-4fb5cb688e4c:AG392D22_GoMArc1</strain>
    </source>
</reference>
<organism evidence="1 2">
    <name type="scientific">Candidatus Argoarchaeum ethanivorans</name>
    <dbReference type="NCBI Taxonomy" id="2608793"/>
    <lineage>
        <taxon>Archaea</taxon>
        <taxon>Methanobacteriati</taxon>
        <taxon>Methanobacteriota</taxon>
        <taxon>Stenosarchaea group</taxon>
        <taxon>Methanomicrobia</taxon>
        <taxon>Methanosarcinales</taxon>
        <taxon>Methanosarcinales incertae sedis</taxon>
        <taxon>GOM Arc I cluster</taxon>
        <taxon>Candidatus Argoarchaeum</taxon>
    </lineage>
</organism>